<evidence type="ECO:0000313" key="3">
    <source>
        <dbReference type="Proteomes" id="UP001629230"/>
    </source>
</evidence>
<dbReference type="SUPFAM" id="SSF51445">
    <property type="entry name" value="(Trans)glycosidases"/>
    <property type="match status" value="1"/>
</dbReference>
<protein>
    <submittedName>
        <fullName evidence="2">Alpha-amylase family glycosyl hydrolase</fullName>
    </submittedName>
</protein>
<organism evidence="2 3">
    <name type="scientific">Paraburkholderia dipogonis</name>
    <dbReference type="NCBI Taxonomy" id="1211383"/>
    <lineage>
        <taxon>Bacteria</taxon>
        <taxon>Pseudomonadati</taxon>
        <taxon>Pseudomonadota</taxon>
        <taxon>Betaproteobacteria</taxon>
        <taxon>Burkholderiales</taxon>
        <taxon>Burkholderiaceae</taxon>
        <taxon>Paraburkholderia</taxon>
    </lineage>
</organism>
<feature type="non-terminal residue" evidence="2">
    <location>
        <position position="205"/>
    </location>
</feature>
<dbReference type="InterPro" id="IPR017853">
    <property type="entry name" value="GH"/>
</dbReference>
<accession>A0ABW9B6V4</accession>
<proteinExistence type="predicted"/>
<keyword evidence="2" id="KW-0378">Hydrolase</keyword>
<dbReference type="GO" id="GO:0016787">
    <property type="term" value="F:hydrolase activity"/>
    <property type="evidence" value="ECO:0007669"/>
    <property type="project" value="UniProtKB-KW"/>
</dbReference>
<comment type="caution">
    <text evidence="2">The sequence shown here is derived from an EMBL/GenBank/DDBJ whole genome shotgun (WGS) entry which is preliminary data.</text>
</comment>
<dbReference type="Proteomes" id="UP001629230">
    <property type="component" value="Unassembled WGS sequence"/>
</dbReference>
<reference evidence="2 3" key="1">
    <citation type="journal article" date="2024" name="Chem. Sci.">
        <title>Discovery of megapolipeptins by genome mining of a Burkholderiales bacteria collection.</title>
        <authorList>
            <person name="Paulo B.S."/>
            <person name="Recchia M.J.J."/>
            <person name="Lee S."/>
            <person name="Fergusson C.H."/>
            <person name="Romanowski S.B."/>
            <person name="Hernandez A."/>
            <person name="Krull N."/>
            <person name="Liu D.Y."/>
            <person name="Cavanagh H."/>
            <person name="Bos A."/>
            <person name="Gray C.A."/>
            <person name="Murphy B.T."/>
            <person name="Linington R.G."/>
            <person name="Eustaquio A.S."/>
        </authorList>
    </citation>
    <scope>NUCLEOTIDE SEQUENCE [LARGE SCALE GENOMIC DNA]</scope>
    <source>
        <strain evidence="2 3">RL17-350-BIC-A</strain>
    </source>
</reference>
<gene>
    <name evidence="2" type="ORF">PQR57_48305</name>
</gene>
<evidence type="ECO:0000313" key="2">
    <source>
        <dbReference type="EMBL" id="MFM0008665.1"/>
    </source>
</evidence>
<dbReference type="EMBL" id="JAQQEZ010000191">
    <property type="protein sequence ID" value="MFM0008665.1"/>
    <property type="molecule type" value="Genomic_DNA"/>
</dbReference>
<sequence>MFDLHYPALYQINTRVWLTGLSRVLGRSATLDDIPDAELDRLAELGFDWIWLLSVWQTGHAAQAISRANPEWRREFAETIPDLCDEDIAGSGFAIQSYTVHRDLGGAGALARLRQRLQQRGLKLMLDFVPNHMAPDHDWIDEHPDYFVHGSEADLARSPRNYRRVQTRNGPLVLAHGRDPYFDGWPDTLQLNYGNPELQQAMIDE</sequence>
<dbReference type="Pfam" id="PF00128">
    <property type="entry name" value="Alpha-amylase"/>
    <property type="match status" value="1"/>
</dbReference>
<evidence type="ECO:0000259" key="1">
    <source>
        <dbReference type="Pfam" id="PF00128"/>
    </source>
</evidence>
<dbReference type="Gene3D" id="3.20.20.80">
    <property type="entry name" value="Glycosidases"/>
    <property type="match status" value="1"/>
</dbReference>
<keyword evidence="3" id="KW-1185">Reference proteome</keyword>
<name>A0ABW9B6V4_9BURK</name>
<dbReference type="PANTHER" id="PTHR47786:SF2">
    <property type="entry name" value="GLYCOSYL HYDROLASE FAMILY 13 CATALYTIC DOMAIN-CONTAINING PROTEIN"/>
    <property type="match status" value="1"/>
</dbReference>
<dbReference type="PANTHER" id="PTHR47786">
    <property type="entry name" value="ALPHA-1,4-GLUCAN:MALTOSE-1-PHOSPHATE MALTOSYLTRANSFERASE"/>
    <property type="match status" value="1"/>
</dbReference>
<dbReference type="RefSeq" id="WP_408183774.1">
    <property type="nucleotide sequence ID" value="NZ_JAQQEZ010000191.1"/>
</dbReference>
<dbReference type="InterPro" id="IPR006047">
    <property type="entry name" value="GH13_cat_dom"/>
</dbReference>
<feature type="domain" description="Glycosyl hydrolase family 13 catalytic" evidence="1">
    <location>
        <begin position="38"/>
        <end position="146"/>
    </location>
</feature>